<reference evidence="1" key="1">
    <citation type="submission" date="2013-07" db="EMBL/GenBank/DDBJ databases">
        <authorList>
            <person name="McIlroy S."/>
        </authorList>
    </citation>
    <scope>NUCLEOTIDE SEQUENCE [LARGE SCALE GENOMIC DNA]</scope>
    <source>
        <strain evidence="1">Run_A_D11</strain>
    </source>
</reference>
<dbReference type="Proteomes" id="UP000035760">
    <property type="component" value="Unassembled WGS sequence"/>
</dbReference>
<gene>
    <name evidence="1" type="ORF">BN873_370017</name>
</gene>
<protein>
    <submittedName>
        <fullName evidence="1">Plasmid encoded RepA protein (Modular protein)</fullName>
    </submittedName>
</protein>
<accession>W6MDK4</accession>
<comment type="caution">
    <text evidence="1">The sequence shown here is derived from an EMBL/GenBank/DDBJ whole genome shotgun (WGS) entry which is preliminary data.</text>
</comment>
<organism evidence="1 2">
    <name type="scientific">Candidatus Competibacter denitrificans Run_A_D11</name>
    <dbReference type="NCBI Taxonomy" id="1400863"/>
    <lineage>
        <taxon>Bacteria</taxon>
        <taxon>Pseudomonadati</taxon>
        <taxon>Pseudomonadota</taxon>
        <taxon>Gammaproteobacteria</taxon>
        <taxon>Candidatus Competibacteraceae</taxon>
        <taxon>Candidatus Competibacter</taxon>
    </lineage>
</organism>
<proteinExistence type="predicted"/>
<dbReference type="AlphaFoldDB" id="W6MDK4"/>
<keyword evidence="2" id="KW-1185">Reference proteome</keyword>
<reference evidence="1" key="2">
    <citation type="submission" date="2014-03" db="EMBL/GenBank/DDBJ databases">
        <title>Candidatus Competibacter-lineage genomes retrieved from metagenomes reveal functional metabolic diversity.</title>
        <authorList>
            <person name="McIlroy S.J."/>
            <person name="Albertsen M."/>
            <person name="Andresen E.K."/>
            <person name="Saunders A.M."/>
            <person name="Kristiansen R."/>
            <person name="Stokholm-Bjerregaard M."/>
            <person name="Nielsen K.L."/>
            <person name="Nielsen P.H."/>
        </authorList>
    </citation>
    <scope>NUCLEOTIDE SEQUENCE</scope>
    <source>
        <strain evidence="1">Run_A_D11</strain>
    </source>
</reference>
<evidence type="ECO:0000313" key="1">
    <source>
        <dbReference type="EMBL" id="CDI03018.1"/>
    </source>
</evidence>
<name>W6MDK4_9GAMM</name>
<dbReference type="EMBL" id="CBTJ020000044">
    <property type="protein sequence ID" value="CDI03018.1"/>
    <property type="molecule type" value="Genomic_DNA"/>
</dbReference>
<dbReference type="OrthoDB" id="1524783at2"/>
<dbReference type="Pfam" id="PF04796">
    <property type="entry name" value="RepA_C"/>
    <property type="match status" value="1"/>
</dbReference>
<sequence>MKDRKLDDPFVAELLAIDMEDAQRAGTVGFISRALTQATLPHRPIAGGEFTRRNGNFTLSIMSPSIIGLPYGNIPRLLVSWVTSEAVRVHSPELELGPSLSHFMRELGMVPTGGRWGSVTRLRDQMNRLFASSITCFYEDKHRMGMYGVKIVTEAHLWWDPKSPGQIPLWKSSLKLGADFYNEIINNPIPVDMRALKLLKRSPMALDIYCWLTYRMSYLRKSTEIPWPVLEMQFGADYQRTIDFKINFLKQLQAVLLVYPEANVEERDRGLLLKPSKPHVAQVFKPPLQGTAPQRLDRTPFPTPFVEELPIIETHPVVSPALSLVSSGFPQRLPNVVDSSVIRLSTETYEKAKKVAPGWDVYFLEQEWREWITGKERPKNPDAAFIGFCKQRFQKKGRP</sequence>
<dbReference type="InterPro" id="IPR006881">
    <property type="entry name" value="RepA_C"/>
</dbReference>
<evidence type="ECO:0000313" key="2">
    <source>
        <dbReference type="Proteomes" id="UP000035760"/>
    </source>
</evidence>
<dbReference type="RefSeq" id="WP_071244137.1">
    <property type="nucleotide sequence ID" value="NZ_CBTJ020000044.1"/>
</dbReference>
<dbReference type="STRING" id="1400863.BN873_370017"/>